<accession>A0AAE1AJU4</accession>
<evidence type="ECO:0000256" key="5">
    <source>
        <dbReference type="SAM" id="MobiDB-lite"/>
    </source>
</evidence>
<keyword evidence="4 6" id="KW-0472">Membrane</keyword>
<feature type="transmembrane region" description="Helical" evidence="6">
    <location>
        <begin position="239"/>
        <end position="257"/>
    </location>
</feature>
<dbReference type="InterPro" id="IPR036513">
    <property type="entry name" value="STAS_dom_sf"/>
</dbReference>
<evidence type="ECO:0000256" key="1">
    <source>
        <dbReference type="ARBA" id="ARBA00004141"/>
    </source>
</evidence>
<dbReference type="PROSITE" id="PS50801">
    <property type="entry name" value="STAS"/>
    <property type="match status" value="1"/>
</dbReference>
<dbReference type="GO" id="GO:0055085">
    <property type="term" value="P:transmembrane transport"/>
    <property type="evidence" value="ECO:0007669"/>
    <property type="project" value="InterPro"/>
</dbReference>
<comment type="caution">
    <text evidence="8">The sequence shown here is derived from an EMBL/GenBank/DDBJ whole genome shotgun (WGS) entry which is preliminary data.</text>
</comment>
<dbReference type="Gene3D" id="3.30.750.24">
    <property type="entry name" value="STAS domain"/>
    <property type="match status" value="1"/>
</dbReference>
<dbReference type="Pfam" id="PF00916">
    <property type="entry name" value="Sulfate_transp"/>
    <property type="match status" value="1"/>
</dbReference>
<dbReference type="Pfam" id="PF01740">
    <property type="entry name" value="STAS"/>
    <property type="match status" value="1"/>
</dbReference>
<feature type="transmembrane region" description="Helical" evidence="6">
    <location>
        <begin position="295"/>
        <end position="314"/>
    </location>
</feature>
<dbReference type="EMBL" id="JAWDGP010001755">
    <property type="protein sequence ID" value="KAK3788526.1"/>
    <property type="molecule type" value="Genomic_DNA"/>
</dbReference>
<organism evidence="8 9">
    <name type="scientific">Elysia crispata</name>
    <name type="common">lettuce slug</name>
    <dbReference type="NCBI Taxonomy" id="231223"/>
    <lineage>
        <taxon>Eukaryota</taxon>
        <taxon>Metazoa</taxon>
        <taxon>Spiralia</taxon>
        <taxon>Lophotrochozoa</taxon>
        <taxon>Mollusca</taxon>
        <taxon>Gastropoda</taxon>
        <taxon>Heterobranchia</taxon>
        <taxon>Euthyneura</taxon>
        <taxon>Panpulmonata</taxon>
        <taxon>Sacoglossa</taxon>
        <taxon>Placobranchoidea</taxon>
        <taxon>Plakobranchidae</taxon>
        <taxon>Elysia</taxon>
    </lineage>
</organism>
<feature type="transmembrane region" description="Helical" evidence="6">
    <location>
        <begin position="451"/>
        <end position="469"/>
    </location>
</feature>
<name>A0AAE1AJU4_9GAST</name>
<dbReference type="CDD" id="cd07042">
    <property type="entry name" value="STAS_SulP_like_sulfate_transporter"/>
    <property type="match status" value="1"/>
</dbReference>
<dbReference type="GO" id="GO:0016020">
    <property type="term" value="C:membrane"/>
    <property type="evidence" value="ECO:0007669"/>
    <property type="project" value="UniProtKB-SubCell"/>
</dbReference>
<dbReference type="Proteomes" id="UP001283361">
    <property type="component" value="Unassembled WGS sequence"/>
</dbReference>
<evidence type="ECO:0000256" key="3">
    <source>
        <dbReference type="ARBA" id="ARBA00022989"/>
    </source>
</evidence>
<feature type="transmembrane region" description="Helical" evidence="6">
    <location>
        <begin position="115"/>
        <end position="140"/>
    </location>
</feature>
<feature type="transmembrane region" description="Helical" evidence="6">
    <location>
        <begin position="411"/>
        <end position="430"/>
    </location>
</feature>
<feature type="transmembrane region" description="Helical" evidence="6">
    <location>
        <begin position="213"/>
        <end position="233"/>
    </location>
</feature>
<evidence type="ECO:0000259" key="7">
    <source>
        <dbReference type="PROSITE" id="PS50801"/>
    </source>
</evidence>
<proteinExistence type="predicted"/>
<sequence length="750" mass="80765">MAEAACNDPTDLEETKPLTMMSLTEEARDGSSTSKHGLVEFENRFKDPEEKTPVSATVRKFFKKKTSDCGVKSTLLGLFPISSTLRKYDVKEDLPNDLIAGLTAGVMMIPQGMAFAALSTLPPIVGLYISFFASATYALLGTGRQVSWGCIAVLSIMMGQILDKYDASVEDDNAVICQNGTVVTAITNTAANDTADDKSSDPSDPVTSRRMEVASGVTLVAALVVILASRLGLSRVASLLSNSLITGFTVGIAFHVGSSQLKEILGVSVARQSGIGAIVKTWIEILKKLPDTNVATLITSAICILAIYLVKRFINEKYKKRLRVPIPIDLVVAIIATLVTEYARLHKDYDVRVVKDVPVGLPAPKIPDLGLSSSYIGDGLIIAVVAYTQTLALTKTFGLEHNYPVDPGQEMLASGVVNVVCAIFSGYIAAGSVSRSMVQNGAGGRTQIASLVAAIMVLMVILFAGPYFYYLPKCVLSAIIMVSLRSMMLKLLTIPDMWRRSPLDCTVWVFTCAAVVILNPDLGLLASVVLSLLIVVLRTMVNPVTEAGQIDIGDSISVEIRSLRGYSAAKTTRHAKIIKIKTPIFYVNSEAFVNGVYEKTGVNPLEIRKAKKKMEEKSAKEKSSQGSYKKTNDDLGAGNGNIEEDKSLKSSNGTKLEFSGHEAKCRVIVLDAAQMAFVDLMGVQAIQMVIKEMKTVGVEVLISSLPENVIPLLKSTGFWEKHGEILFLSVDAALASLVATEQQRQAESVN</sequence>
<dbReference type="NCBIfam" id="TIGR00815">
    <property type="entry name" value="sulP"/>
    <property type="match status" value="1"/>
</dbReference>
<evidence type="ECO:0000256" key="6">
    <source>
        <dbReference type="SAM" id="Phobius"/>
    </source>
</evidence>
<feature type="transmembrane region" description="Helical" evidence="6">
    <location>
        <begin position="146"/>
        <end position="162"/>
    </location>
</feature>
<feature type="transmembrane region" description="Helical" evidence="6">
    <location>
        <begin position="475"/>
        <end position="493"/>
    </location>
</feature>
<comment type="subcellular location">
    <subcellularLocation>
        <location evidence="1">Membrane</location>
        <topology evidence="1">Multi-pass membrane protein</topology>
    </subcellularLocation>
</comment>
<dbReference type="SUPFAM" id="SSF52091">
    <property type="entry name" value="SpoIIaa-like"/>
    <property type="match status" value="1"/>
</dbReference>
<dbReference type="AlphaFoldDB" id="A0AAE1AJU4"/>
<evidence type="ECO:0000313" key="9">
    <source>
        <dbReference type="Proteomes" id="UP001283361"/>
    </source>
</evidence>
<protein>
    <recommendedName>
        <fullName evidence="7">STAS domain-containing protein</fullName>
    </recommendedName>
</protein>
<keyword evidence="9" id="KW-1185">Reference proteome</keyword>
<feature type="region of interest" description="Disordered" evidence="5">
    <location>
        <begin position="613"/>
        <end position="654"/>
    </location>
</feature>
<evidence type="ECO:0000313" key="8">
    <source>
        <dbReference type="EMBL" id="KAK3788526.1"/>
    </source>
</evidence>
<feature type="transmembrane region" description="Helical" evidence="6">
    <location>
        <begin position="505"/>
        <end position="537"/>
    </location>
</feature>
<evidence type="ECO:0000256" key="2">
    <source>
        <dbReference type="ARBA" id="ARBA00022692"/>
    </source>
</evidence>
<dbReference type="InterPro" id="IPR002645">
    <property type="entry name" value="STAS_dom"/>
</dbReference>
<reference evidence="8" key="1">
    <citation type="journal article" date="2023" name="G3 (Bethesda)">
        <title>A reference genome for the long-term kleptoplast-retaining sea slug Elysia crispata morphotype clarki.</title>
        <authorList>
            <person name="Eastman K.E."/>
            <person name="Pendleton A.L."/>
            <person name="Shaikh M.A."/>
            <person name="Suttiyut T."/>
            <person name="Ogas R."/>
            <person name="Tomko P."/>
            <person name="Gavelis G."/>
            <person name="Widhalm J.R."/>
            <person name="Wisecaver J.H."/>
        </authorList>
    </citation>
    <scope>NUCLEOTIDE SEQUENCE</scope>
    <source>
        <strain evidence="8">ECLA1</strain>
    </source>
</reference>
<dbReference type="PANTHER" id="PTHR11814">
    <property type="entry name" value="SULFATE TRANSPORTER"/>
    <property type="match status" value="1"/>
</dbReference>
<keyword evidence="2 6" id="KW-0812">Transmembrane</keyword>
<dbReference type="InterPro" id="IPR011547">
    <property type="entry name" value="SLC26A/SulP_dom"/>
</dbReference>
<keyword evidence="3 6" id="KW-1133">Transmembrane helix</keyword>
<feature type="compositionally biased region" description="Basic and acidic residues" evidence="5">
    <location>
        <begin position="613"/>
        <end position="623"/>
    </location>
</feature>
<gene>
    <name evidence="8" type="ORF">RRG08_030227</name>
</gene>
<dbReference type="InterPro" id="IPR001902">
    <property type="entry name" value="SLC26A/SulP_fam"/>
</dbReference>
<evidence type="ECO:0000256" key="4">
    <source>
        <dbReference type="ARBA" id="ARBA00023136"/>
    </source>
</evidence>
<feature type="domain" description="STAS" evidence="7">
    <location>
        <begin position="565"/>
        <end position="737"/>
    </location>
</feature>